<evidence type="ECO:0000313" key="2">
    <source>
        <dbReference type="Proteomes" id="UP000269945"/>
    </source>
</evidence>
<dbReference type="Proteomes" id="UP000269945">
    <property type="component" value="Unassembled WGS sequence"/>
</dbReference>
<reference evidence="1 2" key="1">
    <citation type="submission" date="2018-10" db="EMBL/GenBank/DDBJ databases">
        <authorList>
            <person name="Ekblom R."/>
            <person name="Jareborg N."/>
        </authorList>
    </citation>
    <scope>NUCLEOTIDE SEQUENCE [LARGE SCALE GENOMIC DNA]</scope>
    <source>
        <tissue evidence="1">Muscle</tissue>
    </source>
</reference>
<name>A0A9X9LTQ7_GULGU</name>
<gene>
    <name evidence="1" type="ORF">BN2614_LOCUS2</name>
</gene>
<keyword evidence="2" id="KW-1185">Reference proteome</keyword>
<proteinExistence type="predicted"/>
<organism evidence="1 2">
    <name type="scientific">Gulo gulo</name>
    <name type="common">Wolverine</name>
    <name type="synonym">Gluton</name>
    <dbReference type="NCBI Taxonomy" id="48420"/>
    <lineage>
        <taxon>Eukaryota</taxon>
        <taxon>Metazoa</taxon>
        <taxon>Chordata</taxon>
        <taxon>Craniata</taxon>
        <taxon>Vertebrata</taxon>
        <taxon>Euteleostomi</taxon>
        <taxon>Mammalia</taxon>
        <taxon>Eutheria</taxon>
        <taxon>Laurasiatheria</taxon>
        <taxon>Carnivora</taxon>
        <taxon>Caniformia</taxon>
        <taxon>Musteloidea</taxon>
        <taxon>Mustelidae</taxon>
        <taxon>Guloninae</taxon>
        <taxon>Gulo</taxon>
    </lineage>
</organism>
<comment type="caution">
    <text evidence="1">The sequence shown here is derived from an EMBL/GenBank/DDBJ whole genome shotgun (WGS) entry which is preliminary data.</text>
</comment>
<protein>
    <submittedName>
        <fullName evidence="1">Uncharacterized protein</fullName>
    </submittedName>
</protein>
<sequence length="72" mass="7952">MALFILPHTAEPGGNTILYTSRGETLSERSVPTSVSTVKQEESIMLPSMLLTCWANFLPRELVDVLSKFSPL</sequence>
<dbReference type="EMBL" id="CYRY02016389">
    <property type="protein sequence ID" value="VCW90787.1"/>
    <property type="molecule type" value="Genomic_DNA"/>
</dbReference>
<dbReference type="AlphaFoldDB" id="A0A9X9LTQ7"/>
<accession>A0A9X9LTQ7</accession>
<evidence type="ECO:0000313" key="1">
    <source>
        <dbReference type="EMBL" id="VCW90787.1"/>
    </source>
</evidence>